<sequence length="69" mass="8175">MTLMEGVCYLYYAMRLNNCIHSFVLKKLFININEQLEQTNINTFKRYQKKVLYAEVAALCMVALKNYIT</sequence>
<reference evidence="1 2" key="1">
    <citation type="journal article" date="2013" name="Genome Announc.">
        <title>Complete Genome Sequence of the Thermophilic and Facultatively Chemolithoautotrophic Sulfate Reducer Archaeoglobus sulfaticallidus Strain PM70-1T.</title>
        <authorList>
            <person name="Stokke R."/>
            <person name="Hocking W.P."/>
            <person name="Steinsbu B.O."/>
            <person name="Steen I.H."/>
        </authorList>
    </citation>
    <scope>NUCLEOTIDE SEQUENCE [LARGE SCALE GENOMIC DNA]</scope>
    <source>
        <strain evidence="1">PM70-1</strain>
    </source>
</reference>
<name>N0BCY0_9EURY</name>
<protein>
    <submittedName>
        <fullName evidence="1">Uncharacterized protein</fullName>
    </submittedName>
</protein>
<dbReference type="STRING" id="387631.Asulf_00046"/>
<keyword evidence="2" id="KW-1185">Reference proteome</keyword>
<proteinExistence type="predicted"/>
<dbReference type="AlphaFoldDB" id="N0BCY0"/>
<organism evidence="1 2">
    <name type="scientific">Archaeoglobus sulfaticallidus PM70-1</name>
    <dbReference type="NCBI Taxonomy" id="387631"/>
    <lineage>
        <taxon>Archaea</taxon>
        <taxon>Methanobacteriati</taxon>
        <taxon>Methanobacteriota</taxon>
        <taxon>Archaeoglobi</taxon>
        <taxon>Archaeoglobales</taxon>
        <taxon>Archaeoglobaceae</taxon>
        <taxon>Archaeoglobus</taxon>
    </lineage>
</organism>
<dbReference type="HOGENOM" id="CLU_2765822_0_0_2"/>
<accession>N0BCY0</accession>
<evidence type="ECO:0000313" key="1">
    <source>
        <dbReference type="EMBL" id="AGK60082.1"/>
    </source>
</evidence>
<dbReference type="KEGG" id="ast:Asulf_00046"/>
<gene>
    <name evidence="1" type="ORF">Asulf_00046</name>
</gene>
<dbReference type="Proteomes" id="UP000013307">
    <property type="component" value="Chromosome"/>
</dbReference>
<evidence type="ECO:0000313" key="2">
    <source>
        <dbReference type="Proteomes" id="UP000013307"/>
    </source>
</evidence>
<dbReference type="EMBL" id="CP005290">
    <property type="protein sequence ID" value="AGK60082.1"/>
    <property type="molecule type" value="Genomic_DNA"/>
</dbReference>